<feature type="active site" description="Charge relay system; for autoendoproteolytic cleavage activity" evidence="12">
    <location>
        <position position="169"/>
    </location>
</feature>
<feature type="active site" description="Schiff-base intermediate with substrate; via pyruvic acid; for decarboxylase activity" evidence="12">
    <location>
        <position position="398"/>
    </location>
</feature>
<comment type="similarity">
    <text evidence="12">Belongs to the phosphatidylserine decarboxylase family. PSD-B subfamily. Eukaryotic type I sub-subfamily.</text>
</comment>
<dbReference type="AlphaFoldDB" id="A0A1Y1WA97"/>
<comment type="function">
    <text evidence="12">Catalyzes the formation of phosphatidylethanolamine (PtdEtn) from phosphatidylserine (PtdSer). Plays a central role in phospholipid metabolism and in the interorganelle trafficking of phosphatidylserine.</text>
</comment>
<comment type="cofactor">
    <cofactor evidence="12">
        <name>pyruvate</name>
        <dbReference type="ChEBI" id="CHEBI:15361"/>
    </cofactor>
    <text evidence="12">Binds 1 pyruvoyl group covalently per subunit.</text>
</comment>
<feature type="chain" id="PRO_5023500686" description="Phosphatidylserine decarboxylase 1 beta chain" evidence="12">
    <location>
        <begin position="1"/>
        <end position="397"/>
    </location>
</feature>
<evidence type="ECO:0000256" key="10">
    <source>
        <dbReference type="ARBA" id="ARBA00023264"/>
    </source>
</evidence>
<feature type="topological domain" description="Mitochondrial intermembrane" evidence="12">
    <location>
        <begin position="61"/>
        <end position="430"/>
    </location>
</feature>
<dbReference type="InterPro" id="IPR003817">
    <property type="entry name" value="PS_Dcarbxylase"/>
</dbReference>
<evidence type="ECO:0000256" key="5">
    <source>
        <dbReference type="ARBA" id="ARBA00022989"/>
    </source>
</evidence>
<comment type="caution">
    <text evidence="13">The sequence shown here is derived from an EMBL/GenBank/DDBJ whole genome shotgun (WGS) entry which is preliminary data.</text>
</comment>
<keyword evidence="9 12" id="KW-0456">Lyase</keyword>
<dbReference type="GO" id="GO:0005743">
    <property type="term" value="C:mitochondrial inner membrane"/>
    <property type="evidence" value="ECO:0007669"/>
    <property type="project" value="UniProtKB-SubCell"/>
</dbReference>
<evidence type="ECO:0000256" key="1">
    <source>
        <dbReference type="ARBA" id="ARBA00005189"/>
    </source>
</evidence>
<keyword evidence="14" id="KW-1185">Reference proteome</keyword>
<comment type="PTM">
    <text evidence="12">Is synthesized initially as an inactive proenzyme. Formation of the active enzyme involves a self-maturation process in which the active site pyruvoyl group is generated from an internal serine residue via an autocatalytic post-translational modification. Two non-identical subunits are generated from the proenzyme in this reaction, and the pyruvate is formed at the N-terminus of the alpha chain, which is derived from the carboxyl end of the proenzyme. The autoendoproteolytic cleavage occurs by a canonical serine protease mechanism, in which the side chain hydroxyl group of the serine supplies its oxygen atom to form the C-terminus of the beta chain, while the remainder of the serine residue undergoes an oxidative deamination to produce ammonia and the pyruvoyl prosthetic group on the alpha chain. During this reaction, the Ser that is part of the protease active site of the proenzyme becomes the pyruvoyl prosthetic group, which constitutes an essential element of the active site of the mature decarboxylase.</text>
</comment>
<dbReference type="GO" id="GO:0004609">
    <property type="term" value="F:phosphatidylserine decarboxylase activity"/>
    <property type="evidence" value="ECO:0007669"/>
    <property type="project" value="UniProtKB-UniRule"/>
</dbReference>
<evidence type="ECO:0000256" key="2">
    <source>
        <dbReference type="ARBA" id="ARBA00022516"/>
    </source>
</evidence>
<keyword evidence="5 12" id="KW-1133">Transmembrane helix</keyword>
<evidence type="ECO:0000256" key="9">
    <source>
        <dbReference type="ARBA" id="ARBA00023239"/>
    </source>
</evidence>
<dbReference type="Pfam" id="PF02666">
    <property type="entry name" value="PS_Dcarbxylase"/>
    <property type="match status" value="2"/>
</dbReference>
<reference evidence="13 14" key="1">
    <citation type="submission" date="2016-07" db="EMBL/GenBank/DDBJ databases">
        <title>Pervasive Adenine N6-methylation of Active Genes in Fungi.</title>
        <authorList>
            <consortium name="DOE Joint Genome Institute"/>
            <person name="Mondo S.J."/>
            <person name="Dannebaum R.O."/>
            <person name="Kuo R.C."/>
            <person name="Labutti K."/>
            <person name="Haridas S."/>
            <person name="Kuo A."/>
            <person name="Salamov A."/>
            <person name="Ahrendt S.R."/>
            <person name="Lipzen A."/>
            <person name="Sullivan W."/>
            <person name="Andreopoulos W.B."/>
            <person name="Clum A."/>
            <person name="Lindquist E."/>
            <person name="Daum C."/>
            <person name="Ramamoorthy G.K."/>
            <person name="Gryganskyi A."/>
            <person name="Culley D."/>
            <person name="Magnuson J.K."/>
            <person name="James T.Y."/>
            <person name="O'Malley M.A."/>
            <person name="Stajich J.E."/>
            <person name="Spatafora J.W."/>
            <person name="Visel A."/>
            <person name="Grigoriev I.V."/>
        </authorList>
    </citation>
    <scope>NUCLEOTIDE SEQUENCE [LARGE SCALE GENOMIC DNA]</scope>
    <source>
        <strain evidence="13 14">ATCC 12442</strain>
    </source>
</reference>
<keyword evidence="8 12" id="KW-0594">Phospholipid biosynthesis</keyword>
<keyword evidence="11 12" id="KW-0670">Pyruvate</keyword>
<name>A0A1Y1WA97_9FUNG</name>
<dbReference type="UniPathway" id="UPA00558">
    <property type="reaction ID" value="UER00616"/>
</dbReference>
<dbReference type="InterPro" id="IPR033177">
    <property type="entry name" value="PSD-B"/>
</dbReference>
<evidence type="ECO:0000256" key="4">
    <source>
        <dbReference type="ARBA" id="ARBA00022793"/>
    </source>
</evidence>
<evidence type="ECO:0000313" key="14">
    <source>
        <dbReference type="Proteomes" id="UP000193922"/>
    </source>
</evidence>
<keyword evidence="7 12" id="KW-0472">Membrane</keyword>
<evidence type="ECO:0000313" key="13">
    <source>
        <dbReference type="EMBL" id="ORX70238.1"/>
    </source>
</evidence>
<dbReference type="NCBIfam" id="TIGR00163">
    <property type="entry name" value="PS_decarb"/>
    <property type="match status" value="1"/>
</dbReference>
<dbReference type="HAMAP" id="MF_03208">
    <property type="entry name" value="PS_decarb_PSD_B_type1_euk"/>
    <property type="match status" value="1"/>
</dbReference>
<dbReference type="EC" id="4.1.1.65" evidence="12"/>
<sequence>MAAGSAWRRPLLQRPFASAQLRQYSTRQQQSKDSGDSKTWYWIPVGVGLTYIAFQRLYHIETDLAEDQKRQQQAVHGVAVAGPWQLHVLSALPLKAMSRLFGSFNELEIPGPLRTPLLRLYAWVFGCSLGEMKDPELRNYPNLATFFYRELCDGARPVDAQAAVVSPSDGKILHYGVVEQRKVEQVKGMTYSLDAFLGAPDVPATHGHAGITEQTMVDADHANANNAATDEQFAVVNGIPYSLDEMIGSKDALVPAAQSLGRDPTGKLCFCVIYLAPGDYHRFHSPANWVVEARRHFAGELYSVSPYIARTIQNLFVLNERVALLGRWRHGFMSMTAVGATNVGSVVINFDKELRTNLKEQKLLPGSFSQLSYKGLSQKLGGVPLASGQEVGGFRLGSTVVLVFEAPESFTFNVSPGQSVKMGQALGYTS</sequence>
<keyword evidence="6 12" id="KW-0443">Lipid metabolism</keyword>
<protein>
    <recommendedName>
        <fullName evidence="12">Phosphatidylserine decarboxylase proenzyme 1, mitochondrial</fullName>
        <ecNumber evidence="12">4.1.1.65</ecNumber>
    </recommendedName>
    <component>
        <recommendedName>
            <fullName evidence="12">Phosphatidylserine decarboxylase 1 beta chain</fullName>
        </recommendedName>
    </component>
    <component>
        <recommendedName>
            <fullName evidence="12">Phosphatidylserine decarboxylase 1 alpha chain</fullName>
        </recommendedName>
    </component>
</protein>
<dbReference type="InterPro" id="IPR033661">
    <property type="entry name" value="PSD_type1_euk"/>
</dbReference>
<keyword evidence="2 12" id="KW-0444">Lipid biosynthesis</keyword>
<dbReference type="GO" id="GO:0016540">
    <property type="term" value="P:protein autoprocessing"/>
    <property type="evidence" value="ECO:0007669"/>
    <property type="project" value="UniProtKB-UniRule"/>
</dbReference>
<dbReference type="EMBL" id="MCFD01000006">
    <property type="protein sequence ID" value="ORX70238.1"/>
    <property type="molecule type" value="Genomic_DNA"/>
</dbReference>
<keyword evidence="4 12" id="KW-0210">Decarboxylase</keyword>
<evidence type="ECO:0000256" key="3">
    <source>
        <dbReference type="ARBA" id="ARBA00022692"/>
    </source>
</evidence>
<feature type="topological domain" description="Mitochondrial matrix" evidence="12">
    <location>
        <begin position="1"/>
        <end position="41"/>
    </location>
</feature>
<proteinExistence type="inferred from homology"/>
<comment type="subcellular location">
    <molecule>Phosphatidylserine decarboxylase 1 beta chain</molecule>
    <subcellularLocation>
        <location evidence="12">Mitochondrion inner membrane</location>
        <topology evidence="12">Single-pass membrane protein</topology>
        <orientation evidence="12">Intermembrane side</orientation>
    </subcellularLocation>
</comment>
<keyword evidence="3 12" id="KW-0812">Transmembrane</keyword>
<dbReference type="OrthoDB" id="4330at2759"/>
<feature type="active site" description="Charge relay system; for autoendoproteolytic cleavage activity" evidence="12">
    <location>
        <position position="398"/>
    </location>
</feature>
<feature type="modified residue" description="Pyruvic acid (Ser); by autocatalysis" evidence="12">
    <location>
        <position position="398"/>
    </location>
</feature>
<comment type="pathway">
    <text evidence="1">Lipid metabolism.</text>
</comment>
<organism evidence="13 14">
    <name type="scientific">Linderina pennispora</name>
    <dbReference type="NCBI Taxonomy" id="61395"/>
    <lineage>
        <taxon>Eukaryota</taxon>
        <taxon>Fungi</taxon>
        <taxon>Fungi incertae sedis</taxon>
        <taxon>Zoopagomycota</taxon>
        <taxon>Kickxellomycotina</taxon>
        <taxon>Kickxellomycetes</taxon>
        <taxon>Kickxellales</taxon>
        <taxon>Kickxellaceae</taxon>
        <taxon>Linderina</taxon>
    </lineage>
</organism>
<dbReference type="PANTHER" id="PTHR10067">
    <property type="entry name" value="PHOSPHATIDYLSERINE DECARBOXYLASE"/>
    <property type="match status" value="1"/>
</dbReference>
<evidence type="ECO:0000256" key="11">
    <source>
        <dbReference type="ARBA" id="ARBA00023317"/>
    </source>
</evidence>
<keyword evidence="12" id="KW-0999">Mitochondrion inner membrane</keyword>
<feature type="active site" description="Charge relay system; for autoendoproteolytic cleavage activity" evidence="12">
    <location>
        <position position="284"/>
    </location>
</feature>
<dbReference type="STRING" id="61395.A0A1Y1WA97"/>
<accession>A0A1Y1WA97</accession>
<dbReference type="GO" id="GO:0006646">
    <property type="term" value="P:phosphatidylethanolamine biosynthetic process"/>
    <property type="evidence" value="ECO:0007669"/>
    <property type="project" value="UniProtKB-UniRule"/>
</dbReference>
<feature type="chain" id="PRO_5023500687" description="Phosphatidylserine decarboxylase 1 alpha chain" evidence="12">
    <location>
        <begin position="398"/>
        <end position="430"/>
    </location>
</feature>
<comment type="subcellular location">
    <molecule>Phosphatidylserine decarboxylase 1 alpha chain</molecule>
    <subcellularLocation>
        <location evidence="12">Mitochondrion inner membrane</location>
        <topology evidence="12">Peripheral membrane protein</topology>
        <orientation evidence="12">Intermembrane side</orientation>
    </subcellularLocation>
    <text evidence="12">Anchored to the mitochondrial inner membrane through its interaction with the integral membrane beta chain.</text>
</comment>
<keyword evidence="12" id="KW-0496">Mitochondrion</keyword>
<feature type="site" description="Cleavage (non-hydrolytic); by autocatalysis" evidence="12">
    <location>
        <begin position="397"/>
        <end position="398"/>
    </location>
</feature>
<dbReference type="Proteomes" id="UP000193922">
    <property type="component" value="Unassembled WGS sequence"/>
</dbReference>
<comment type="pathway">
    <text evidence="12">Phospholipid metabolism; phosphatidylethanolamine biosynthesis; phosphatidylethanolamine from CDP-diacylglycerol: step 2/2.</text>
</comment>
<dbReference type="PANTHER" id="PTHR10067:SF6">
    <property type="entry name" value="PHOSPHATIDYLSERINE DECARBOXYLASE PROENZYME, MITOCHONDRIAL"/>
    <property type="match status" value="1"/>
</dbReference>
<evidence type="ECO:0000256" key="8">
    <source>
        <dbReference type="ARBA" id="ARBA00023209"/>
    </source>
</evidence>
<gene>
    <name evidence="12" type="primary">PSD1</name>
    <name evidence="13" type="ORF">DL89DRAFT_223470</name>
</gene>
<evidence type="ECO:0000256" key="12">
    <source>
        <dbReference type="HAMAP-Rule" id="MF_03208"/>
    </source>
</evidence>
<comment type="catalytic activity">
    <reaction evidence="12">
        <text>a 1,2-diacyl-sn-glycero-3-phospho-L-serine + H(+) = a 1,2-diacyl-sn-glycero-3-phosphoethanolamine + CO2</text>
        <dbReference type="Rhea" id="RHEA:20828"/>
        <dbReference type="ChEBI" id="CHEBI:15378"/>
        <dbReference type="ChEBI" id="CHEBI:16526"/>
        <dbReference type="ChEBI" id="CHEBI:57262"/>
        <dbReference type="ChEBI" id="CHEBI:64612"/>
        <dbReference type="EC" id="4.1.1.65"/>
    </reaction>
</comment>
<evidence type="ECO:0000256" key="6">
    <source>
        <dbReference type="ARBA" id="ARBA00023098"/>
    </source>
</evidence>
<evidence type="ECO:0000256" key="7">
    <source>
        <dbReference type="ARBA" id="ARBA00023136"/>
    </source>
</evidence>
<keyword evidence="10 12" id="KW-1208">Phospholipid metabolism</keyword>
<keyword evidence="12" id="KW-0865">Zymogen</keyword>
<comment type="subunit">
    <text evidence="12">Heterodimer of a large membrane-associated beta subunit and a small pyruvoyl-containing alpha subunit.</text>
</comment>